<dbReference type="InterPro" id="IPR001895">
    <property type="entry name" value="RASGEF_cat_dom"/>
</dbReference>
<dbReference type="Gene3D" id="1.10.840.10">
    <property type="entry name" value="Ras guanine-nucleotide exchange factors catalytic domain"/>
    <property type="match status" value="1"/>
</dbReference>
<evidence type="ECO:0000259" key="8">
    <source>
        <dbReference type="PROSITE" id="PS50020"/>
    </source>
</evidence>
<dbReference type="InterPro" id="IPR000651">
    <property type="entry name" value="Ras-like_Gua-exchang_fac_N"/>
</dbReference>
<accession>A0A9N8W741</accession>
<evidence type="ECO:0000256" key="5">
    <source>
        <dbReference type="SAM" id="MobiDB-lite"/>
    </source>
</evidence>
<dbReference type="PROSITE" id="PS50002">
    <property type="entry name" value="SH3"/>
    <property type="match status" value="1"/>
</dbReference>
<proteinExistence type="predicted"/>
<dbReference type="PROSITE" id="PS50020">
    <property type="entry name" value="WW_DOMAIN_2"/>
    <property type="match status" value="2"/>
</dbReference>
<dbReference type="Pfam" id="PF00617">
    <property type="entry name" value="RasGEF"/>
    <property type="match status" value="1"/>
</dbReference>
<feature type="compositionally biased region" description="Polar residues" evidence="5">
    <location>
        <begin position="752"/>
        <end position="767"/>
    </location>
</feature>
<dbReference type="InterPro" id="IPR001452">
    <property type="entry name" value="SH3_domain"/>
</dbReference>
<dbReference type="Pfam" id="PF25008">
    <property type="entry name" value="DUF7784"/>
    <property type="match status" value="1"/>
</dbReference>
<dbReference type="Pfam" id="PF00618">
    <property type="entry name" value="RasGEF_N"/>
    <property type="match status" value="1"/>
</dbReference>
<dbReference type="Gene3D" id="2.30.30.40">
    <property type="entry name" value="SH3 Domains"/>
    <property type="match status" value="1"/>
</dbReference>
<feature type="compositionally biased region" description="Polar residues" evidence="5">
    <location>
        <begin position="647"/>
        <end position="665"/>
    </location>
</feature>
<dbReference type="EMBL" id="CAJVPP010000353">
    <property type="protein sequence ID" value="CAG8473335.1"/>
    <property type="molecule type" value="Genomic_DNA"/>
</dbReference>
<dbReference type="InterPro" id="IPR056686">
    <property type="entry name" value="DUF7784"/>
</dbReference>
<feature type="domain" description="SH3" evidence="6">
    <location>
        <begin position="11"/>
        <end position="70"/>
    </location>
</feature>
<dbReference type="Gene3D" id="1.20.870.10">
    <property type="entry name" value="Son of sevenless (SoS) protein Chain: S domain 1"/>
    <property type="match status" value="1"/>
</dbReference>
<evidence type="ECO:0000313" key="10">
    <source>
        <dbReference type="EMBL" id="CAG8473335.1"/>
    </source>
</evidence>
<feature type="domain" description="N-terminal Ras-GEF" evidence="9">
    <location>
        <begin position="868"/>
        <end position="998"/>
    </location>
</feature>
<dbReference type="FunFam" id="2.30.30.40:FF:000072">
    <property type="entry name" value="Unconventional Myosin IB"/>
    <property type="match status" value="1"/>
</dbReference>
<feature type="domain" description="WW" evidence="8">
    <location>
        <begin position="221"/>
        <end position="254"/>
    </location>
</feature>
<sequence>MNSENFDNQISSVLFVRALYDFDSKDKSSLSFKKDDIIQVLTRLESGWWDGFCKNERGWFPSNYVAEETGIFGDDDEFDWIPQQTPDGEIFYYNTRTGESSWEVPMDDCESLTTTHTARDTIDGLGSLSMQLPENWIPKLSEDGNNYHYYNVITKEISLSHPGDPDDEELNSHVALVGDDLGLDDDITDKASIASSKGSQLSTASIDTIQQRNLQQKRSIENLPPNWGTRTMLQGGVYYYNKLTDETTWSLDNINADDQIIRTKYNGKSESDDESPNEPLPPIPSNAISRSQKTIKTFAEPSFNMFKYTNDNLTWDTLSDNIDYSIHNLNLAAQGNMKQNYSDCINSIVEGVRIMLYASGTVGKGSIAIKQNKILKCYHRNIMATLSKLVISTKLAANVWPPPDSAQKVKNDAEEVLGAVRNFIQTAQNIVGIKRVVVPKLIESATGGSWRGNNLLQIQTDVKLSSISSSKVNDSALNPPASPSHPLSPDLITALDKHSRTVSLAIVLLLNYVKKVIDTPNSSIPSAIGFFSPQLISQTKQVLTQVGQFLAIIEDLNLQDLNDYSLATINEFKVAKQALYNNISGLVMCVQAATVPSSFLSAMDQVLVCTNVVDKSVKDVMIATKFLVEEKDTLEQMRVQGVRSRRSSNVDSTSKIRPSNNSNPLDQIDENDTADDQSISTSRRPNNVDSTSKISPSNNSNPPYQIGENDTAEDQSISTLRSSGNVDSTSKIRPSNNSNPLDQIGENDTADDQSISTILPTSKSTGLQAVPEGCVDDSSTIIGEDFSADNPISPTPSKRSIASRLRSNSSATAASFNSLSSSTRTNTPSVTNTNSTVGTMSPQSKKQKEDNPWFLNYDYDPSEMVFHMENCVKGGTLNALTERLTMHDILDSNFIATFLLTYRSFCTTDDFFDMLVKRFMIQPPENLTPTELEIWQERKQTPIRLRVFNIMKSWLENYYIDDDDALCLERVKEFANTTMYDNLAFAAVSLTKVISKRQQQPKDAVFKAMVMTNSNLPPSPILPKQIKRLKFLDLDPLEIARQLTLIESKLYNKIRPIECLDKAWSKGEGEIAANIKSMIESSNKITGWVTESVLDQSEIRRRCLYIKHFVAIADKCRILNNFNSLTAITSGLYSAPIHRLKRTWETVNAKTVQTLDHLSKIMNSTKNFAEYRDILHSINPPCVPFFGLYLTDLTFIEDGNPNYLKNSNKMINFAKRMKTAEVIREIQQYQSVPYNLTPVSEIQTFIQCHLRDSSDVRDLYDKSLLLEPRERDDEKIARLLQESGFL</sequence>
<comment type="caution">
    <text evidence="10">The sequence shown here is derived from an EMBL/GenBank/DDBJ whole genome shotgun (WGS) entry which is preliminary data.</text>
</comment>
<evidence type="ECO:0000313" key="11">
    <source>
        <dbReference type="Proteomes" id="UP000789375"/>
    </source>
</evidence>
<dbReference type="SMART" id="SM00229">
    <property type="entry name" value="RasGEFN"/>
    <property type="match status" value="1"/>
</dbReference>
<feature type="region of interest" description="Disordered" evidence="5">
    <location>
        <begin position="266"/>
        <end position="289"/>
    </location>
</feature>
<dbReference type="CDD" id="cd11883">
    <property type="entry name" value="SH3_Sdc25"/>
    <property type="match status" value="1"/>
</dbReference>
<dbReference type="GO" id="GO:0005886">
    <property type="term" value="C:plasma membrane"/>
    <property type="evidence" value="ECO:0007669"/>
    <property type="project" value="TreeGrafter"/>
</dbReference>
<dbReference type="GO" id="GO:0005085">
    <property type="term" value="F:guanyl-nucleotide exchange factor activity"/>
    <property type="evidence" value="ECO:0007669"/>
    <property type="project" value="UniProtKB-KW"/>
</dbReference>
<feature type="compositionally biased region" description="Polar residues" evidence="5">
    <location>
        <begin position="790"/>
        <end position="800"/>
    </location>
</feature>
<feature type="domain" description="WW" evidence="8">
    <location>
        <begin position="80"/>
        <end position="107"/>
    </location>
</feature>
<dbReference type="Pfam" id="PF25006">
    <property type="entry name" value="DUF7783"/>
    <property type="match status" value="1"/>
</dbReference>
<feature type="region of interest" description="Disordered" evidence="5">
    <location>
        <begin position="638"/>
        <end position="849"/>
    </location>
</feature>
<dbReference type="Pfam" id="PF00018">
    <property type="entry name" value="SH3_1"/>
    <property type="match status" value="1"/>
</dbReference>
<reference evidence="10" key="1">
    <citation type="submission" date="2021-06" db="EMBL/GenBank/DDBJ databases">
        <authorList>
            <person name="Kallberg Y."/>
            <person name="Tangrot J."/>
            <person name="Rosling A."/>
        </authorList>
    </citation>
    <scope>NUCLEOTIDE SEQUENCE</scope>
    <source>
        <strain evidence="10">87-6 pot B 2015</strain>
    </source>
</reference>
<dbReference type="InterPro" id="IPR036964">
    <property type="entry name" value="RASGEF_cat_dom_sf"/>
</dbReference>
<feature type="compositionally biased region" description="Low complexity" evidence="5">
    <location>
        <begin position="807"/>
        <end position="841"/>
    </location>
</feature>
<evidence type="ECO:0000256" key="4">
    <source>
        <dbReference type="PROSITE-ProRule" id="PRU00192"/>
    </source>
</evidence>
<organism evidence="10 11">
    <name type="scientific">Funneliformis mosseae</name>
    <name type="common">Endomycorrhizal fungus</name>
    <name type="synonym">Glomus mosseae</name>
    <dbReference type="NCBI Taxonomy" id="27381"/>
    <lineage>
        <taxon>Eukaryota</taxon>
        <taxon>Fungi</taxon>
        <taxon>Fungi incertae sedis</taxon>
        <taxon>Mucoromycota</taxon>
        <taxon>Glomeromycotina</taxon>
        <taxon>Glomeromycetes</taxon>
        <taxon>Glomerales</taxon>
        <taxon>Glomeraceae</taxon>
        <taxon>Funneliformis</taxon>
    </lineage>
</organism>
<dbReference type="SMART" id="SM00326">
    <property type="entry name" value="SH3"/>
    <property type="match status" value="1"/>
</dbReference>
<dbReference type="InterPro" id="IPR023578">
    <property type="entry name" value="Ras_GEF_dom_sf"/>
</dbReference>
<dbReference type="PRINTS" id="PR00452">
    <property type="entry name" value="SH3DOMAIN"/>
</dbReference>
<feature type="compositionally biased region" description="Polar residues" evidence="5">
    <location>
        <begin position="714"/>
        <end position="741"/>
    </location>
</feature>
<evidence type="ECO:0000256" key="1">
    <source>
        <dbReference type="ARBA" id="ARBA00022443"/>
    </source>
</evidence>
<dbReference type="Proteomes" id="UP000789375">
    <property type="component" value="Unassembled WGS sequence"/>
</dbReference>
<dbReference type="InterPro" id="IPR001202">
    <property type="entry name" value="WW_dom"/>
</dbReference>
<keyword evidence="1 4" id="KW-0728">SH3 domain</keyword>
<evidence type="ECO:0000259" key="9">
    <source>
        <dbReference type="PROSITE" id="PS50212"/>
    </source>
</evidence>
<dbReference type="InterPro" id="IPR036020">
    <property type="entry name" value="WW_dom_sf"/>
</dbReference>
<dbReference type="InterPro" id="IPR019804">
    <property type="entry name" value="Ras_G-nucl-exch_fac_CS"/>
</dbReference>
<feature type="compositionally biased region" description="Polar residues" evidence="5">
    <location>
        <begin position="676"/>
        <end position="694"/>
    </location>
</feature>
<dbReference type="InterPro" id="IPR036028">
    <property type="entry name" value="SH3-like_dom_sf"/>
</dbReference>
<name>A0A9N8W741_FUNMO</name>
<dbReference type="Pfam" id="PF00397">
    <property type="entry name" value="WW"/>
    <property type="match status" value="1"/>
</dbReference>
<evidence type="ECO:0000256" key="2">
    <source>
        <dbReference type="ARBA" id="ARBA00022658"/>
    </source>
</evidence>
<gene>
    <name evidence="10" type="ORF">FMOSSE_LOCUS2627</name>
</gene>
<dbReference type="SUPFAM" id="SSF50044">
    <property type="entry name" value="SH3-domain"/>
    <property type="match status" value="1"/>
</dbReference>
<dbReference type="PROSITE" id="PS50009">
    <property type="entry name" value="RASGEF_CAT"/>
    <property type="match status" value="1"/>
</dbReference>
<feature type="domain" description="Ras-GEF" evidence="7">
    <location>
        <begin position="1035"/>
        <end position="1269"/>
    </location>
</feature>
<evidence type="ECO:0000256" key="3">
    <source>
        <dbReference type="PROSITE-ProRule" id="PRU00168"/>
    </source>
</evidence>
<dbReference type="PROSITE" id="PS00720">
    <property type="entry name" value="RASGEF"/>
    <property type="match status" value="1"/>
</dbReference>
<keyword evidence="2 3" id="KW-0344">Guanine-nucleotide releasing factor</keyword>
<dbReference type="PANTHER" id="PTHR23113:SF368">
    <property type="entry name" value="CELL DIVISION CONTROL PROTEIN 25"/>
    <property type="match status" value="1"/>
</dbReference>
<protein>
    <submittedName>
        <fullName evidence="10">11404_t:CDS:1</fullName>
    </submittedName>
</protein>
<dbReference type="CDD" id="cd06224">
    <property type="entry name" value="REM"/>
    <property type="match status" value="1"/>
</dbReference>
<dbReference type="PROSITE" id="PS01159">
    <property type="entry name" value="WW_DOMAIN_1"/>
    <property type="match status" value="1"/>
</dbReference>
<dbReference type="Gene3D" id="2.20.70.10">
    <property type="match status" value="2"/>
</dbReference>
<dbReference type="CDD" id="cd00155">
    <property type="entry name" value="RasGEF"/>
    <property type="match status" value="1"/>
</dbReference>
<dbReference type="SUPFAM" id="SSF48366">
    <property type="entry name" value="Ras GEF"/>
    <property type="match status" value="1"/>
</dbReference>
<evidence type="ECO:0000259" key="7">
    <source>
        <dbReference type="PROSITE" id="PS50009"/>
    </source>
</evidence>
<dbReference type="GO" id="GO:0007265">
    <property type="term" value="P:Ras protein signal transduction"/>
    <property type="evidence" value="ECO:0007669"/>
    <property type="project" value="TreeGrafter"/>
</dbReference>
<dbReference type="InterPro" id="IPR056685">
    <property type="entry name" value="DUF7783"/>
</dbReference>
<keyword evidence="11" id="KW-1185">Reference proteome</keyword>
<dbReference type="PROSITE" id="PS50212">
    <property type="entry name" value="RASGEF_NTER"/>
    <property type="match status" value="1"/>
</dbReference>
<dbReference type="SUPFAM" id="SSF51045">
    <property type="entry name" value="WW domain"/>
    <property type="match status" value="2"/>
</dbReference>
<dbReference type="CDD" id="cd00201">
    <property type="entry name" value="WW"/>
    <property type="match status" value="2"/>
</dbReference>
<evidence type="ECO:0000259" key="6">
    <source>
        <dbReference type="PROSITE" id="PS50002"/>
    </source>
</evidence>
<dbReference type="PANTHER" id="PTHR23113">
    <property type="entry name" value="GUANINE NUCLEOTIDE EXCHANGE FACTOR"/>
    <property type="match status" value="1"/>
</dbReference>
<dbReference type="SMART" id="SM00456">
    <property type="entry name" value="WW"/>
    <property type="match status" value="3"/>
</dbReference>
<dbReference type="SMART" id="SM00147">
    <property type="entry name" value="RasGEF"/>
    <property type="match status" value="1"/>
</dbReference>
<dbReference type="InterPro" id="IPR008937">
    <property type="entry name" value="Ras-like_GEF"/>
</dbReference>